<accession>X1J6P5</accession>
<proteinExistence type="predicted"/>
<feature type="non-terminal residue" evidence="1">
    <location>
        <position position="44"/>
    </location>
</feature>
<name>X1J6P5_9ZZZZ</name>
<reference evidence="1" key="1">
    <citation type="journal article" date="2014" name="Front. Microbiol.">
        <title>High frequency of phylogenetically diverse reductive dehalogenase-homologous genes in deep subseafloor sedimentary metagenomes.</title>
        <authorList>
            <person name="Kawai M."/>
            <person name="Futagami T."/>
            <person name="Toyoda A."/>
            <person name="Takaki Y."/>
            <person name="Nishi S."/>
            <person name="Hori S."/>
            <person name="Arai W."/>
            <person name="Tsubouchi T."/>
            <person name="Morono Y."/>
            <person name="Uchiyama I."/>
            <person name="Ito T."/>
            <person name="Fujiyama A."/>
            <person name="Inagaki F."/>
            <person name="Takami H."/>
        </authorList>
    </citation>
    <scope>NUCLEOTIDE SEQUENCE</scope>
    <source>
        <strain evidence="1">Expedition CK06-06</strain>
    </source>
</reference>
<dbReference type="AlphaFoldDB" id="X1J6P5"/>
<comment type="caution">
    <text evidence="1">The sequence shown here is derived from an EMBL/GenBank/DDBJ whole genome shotgun (WGS) entry which is preliminary data.</text>
</comment>
<dbReference type="EMBL" id="BARV01002216">
    <property type="protein sequence ID" value="GAH90406.1"/>
    <property type="molecule type" value="Genomic_DNA"/>
</dbReference>
<organism evidence="1">
    <name type="scientific">marine sediment metagenome</name>
    <dbReference type="NCBI Taxonomy" id="412755"/>
    <lineage>
        <taxon>unclassified sequences</taxon>
        <taxon>metagenomes</taxon>
        <taxon>ecological metagenomes</taxon>
    </lineage>
</organism>
<protein>
    <submittedName>
        <fullName evidence="1">Uncharacterized protein</fullName>
    </submittedName>
</protein>
<gene>
    <name evidence="1" type="ORF">S06H3_05862</name>
</gene>
<evidence type="ECO:0000313" key="1">
    <source>
        <dbReference type="EMBL" id="GAH90406.1"/>
    </source>
</evidence>
<sequence>MGSCFIAVFNRLSLSLILDRLKEDDELVKPEGTNSSNNDKAIAI</sequence>